<organism evidence="8 9">
    <name type="scientific">Archaeoglobus fulgidus DSM 8774</name>
    <dbReference type="NCBI Taxonomy" id="1344584"/>
    <lineage>
        <taxon>Archaea</taxon>
        <taxon>Methanobacteriati</taxon>
        <taxon>Methanobacteriota</taxon>
        <taxon>Archaeoglobi</taxon>
        <taxon>Archaeoglobales</taxon>
        <taxon>Archaeoglobaceae</taxon>
        <taxon>Archaeoglobus</taxon>
    </lineage>
</organism>
<evidence type="ECO:0000256" key="3">
    <source>
        <dbReference type="ARBA" id="ARBA00022475"/>
    </source>
</evidence>
<dbReference type="GeneID" id="24793677"/>
<proteinExistence type="inferred from homology"/>
<evidence type="ECO:0000256" key="4">
    <source>
        <dbReference type="ARBA" id="ARBA00022692"/>
    </source>
</evidence>
<keyword evidence="2" id="KW-0813">Transport</keyword>
<evidence type="ECO:0000256" key="2">
    <source>
        <dbReference type="ARBA" id="ARBA00022448"/>
    </source>
</evidence>
<feature type="transmembrane region" description="Helical" evidence="7">
    <location>
        <begin position="72"/>
        <end position="99"/>
    </location>
</feature>
<reference evidence="8 9" key="1">
    <citation type="submission" date="2013-07" db="EMBL/GenBank/DDBJ databases">
        <title>Genome of Archaeoglobus fulgidus.</title>
        <authorList>
            <person name="Fiebig A."/>
            <person name="Birkeland N.-K."/>
        </authorList>
    </citation>
    <scope>NUCLEOTIDE SEQUENCE [LARGE SCALE GENOMIC DNA]</scope>
    <source>
        <strain evidence="8 9">DSM 8774</strain>
    </source>
</reference>
<protein>
    <recommendedName>
        <fullName evidence="7">Probable membrane transporter protein</fullName>
    </recommendedName>
</protein>
<dbReference type="Proteomes" id="UP000028501">
    <property type="component" value="Chromosome"/>
</dbReference>
<evidence type="ECO:0000256" key="6">
    <source>
        <dbReference type="ARBA" id="ARBA00023136"/>
    </source>
</evidence>
<name>A0A075WBS1_ARCFL</name>
<comment type="subcellular location">
    <subcellularLocation>
        <location evidence="1 7">Cell membrane</location>
        <topology evidence="1 7">Multi-pass membrane protein</topology>
    </subcellularLocation>
</comment>
<feature type="transmembrane region" description="Helical" evidence="7">
    <location>
        <begin position="171"/>
        <end position="191"/>
    </location>
</feature>
<keyword evidence="6 7" id="KW-0472">Membrane</keyword>
<sequence>MEYVMWMVLLFAFTFLIGIIAPISGVGGGVLFVPLTTAFFPFNIDFVRGAGLAIALTSALSSSPRLLEKGLANLRASIVIATVSIASSIAGSVLGLWITNEMPEGKHYITIALGISLFFIFAVMVKSKRVEFPEVDSVDSISAKLDLSGRWYEPSRDEVIEYRLTRLPYSLPAFAGVGLVAGMFGLGAGWANVPVLNLLMGAPLRVAVSTSMLIITLNDAAAMWVYIARGAVLPLIVVPSVFGVTLGARIGAMIAEKVRPRVIRLVVLGIMLFAAILDIEKGLAGLGVI</sequence>
<dbReference type="InterPro" id="IPR052017">
    <property type="entry name" value="TSUP"/>
</dbReference>
<dbReference type="HOGENOM" id="CLU_045498_5_2_2"/>
<keyword evidence="5 7" id="KW-1133">Transmembrane helix</keyword>
<dbReference type="RefSeq" id="WP_010877636.1">
    <property type="nucleotide sequence ID" value="NZ_CP006577.1"/>
</dbReference>
<dbReference type="GO" id="GO:0005886">
    <property type="term" value="C:plasma membrane"/>
    <property type="evidence" value="ECO:0007669"/>
    <property type="project" value="UniProtKB-SubCell"/>
</dbReference>
<evidence type="ECO:0000256" key="7">
    <source>
        <dbReference type="RuleBase" id="RU363041"/>
    </source>
</evidence>
<gene>
    <name evidence="8" type="ORF">AFULGI_00001210</name>
</gene>
<dbReference type="InterPro" id="IPR002781">
    <property type="entry name" value="TM_pro_TauE-like"/>
</dbReference>
<keyword evidence="4 7" id="KW-0812">Transmembrane</keyword>
<dbReference type="KEGG" id="afg:AFULGI_00001210"/>
<evidence type="ECO:0000313" key="8">
    <source>
        <dbReference type="EMBL" id="AIG96962.1"/>
    </source>
</evidence>
<feature type="transmembrane region" description="Helical" evidence="7">
    <location>
        <begin position="262"/>
        <end position="279"/>
    </location>
</feature>
<keyword evidence="3 7" id="KW-1003">Cell membrane</keyword>
<feature type="transmembrane region" description="Helical" evidence="7">
    <location>
        <begin position="226"/>
        <end position="250"/>
    </location>
</feature>
<dbReference type="Pfam" id="PF01925">
    <property type="entry name" value="TauE"/>
    <property type="match status" value="1"/>
</dbReference>
<dbReference type="EMBL" id="CP006577">
    <property type="protein sequence ID" value="AIG96962.1"/>
    <property type="molecule type" value="Genomic_DNA"/>
</dbReference>
<dbReference type="PANTHER" id="PTHR30269:SF23">
    <property type="entry name" value="MEMBRANE TRANSPORTER PROTEIN YDHB-RELATED"/>
    <property type="match status" value="1"/>
</dbReference>
<accession>A0A075WBS1</accession>
<dbReference type="PANTHER" id="PTHR30269">
    <property type="entry name" value="TRANSMEMBRANE PROTEIN YFCA"/>
    <property type="match status" value="1"/>
</dbReference>
<feature type="transmembrane region" description="Helical" evidence="7">
    <location>
        <begin position="105"/>
        <end position="125"/>
    </location>
</feature>
<evidence type="ECO:0000256" key="1">
    <source>
        <dbReference type="ARBA" id="ARBA00004651"/>
    </source>
</evidence>
<evidence type="ECO:0000313" key="9">
    <source>
        <dbReference type="Proteomes" id="UP000028501"/>
    </source>
</evidence>
<feature type="transmembrane region" description="Helical" evidence="7">
    <location>
        <begin position="38"/>
        <end position="60"/>
    </location>
</feature>
<evidence type="ECO:0000256" key="5">
    <source>
        <dbReference type="ARBA" id="ARBA00022989"/>
    </source>
</evidence>
<comment type="similarity">
    <text evidence="7">Belongs to the 4-toluene sulfonate uptake permease (TSUP) (TC 2.A.102) family.</text>
</comment>
<dbReference type="AlphaFoldDB" id="A0A075WBS1"/>